<dbReference type="InterPro" id="IPR011701">
    <property type="entry name" value="MFS"/>
</dbReference>
<comment type="subcellular location">
    <subcellularLocation>
        <location evidence="1">Membrane</location>
        <topology evidence="1">Multi-pass membrane protein</topology>
    </subcellularLocation>
</comment>
<name>A0ABW0MML7_9BURK</name>
<proteinExistence type="predicted"/>
<evidence type="ECO:0000259" key="7">
    <source>
        <dbReference type="PROSITE" id="PS50850"/>
    </source>
</evidence>
<feature type="transmembrane region" description="Helical" evidence="6">
    <location>
        <begin position="122"/>
        <end position="143"/>
    </location>
</feature>
<feature type="transmembrane region" description="Helical" evidence="6">
    <location>
        <begin position="329"/>
        <end position="351"/>
    </location>
</feature>
<dbReference type="RefSeq" id="WP_379756098.1">
    <property type="nucleotide sequence ID" value="NZ_JBHSMR010000013.1"/>
</dbReference>
<dbReference type="Pfam" id="PF07690">
    <property type="entry name" value="MFS_1"/>
    <property type="match status" value="1"/>
</dbReference>
<feature type="transmembrane region" description="Helical" evidence="6">
    <location>
        <begin position="155"/>
        <end position="177"/>
    </location>
</feature>
<dbReference type="PANTHER" id="PTHR23505">
    <property type="entry name" value="SPINSTER"/>
    <property type="match status" value="1"/>
</dbReference>
<evidence type="ECO:0000256" key="3">
    <source>
        <dbReference type="ARBA" id="ARBA00022692"/>
    </source>
</evidence>
<evidence type="ECO:0000256" key="4">
    <source>
        <dbReference type="ARBA" id="ARBA00022989"/>
    </source>
</evidence>
<organism evidence="8 9">
    <name type="scientific">Massilia suwonensis</name>
    <dbReference type="NCBI Taxonomy" id="648895"/>
    <lineage>
        <taxon>Bacteria</taxon>
        <taxon>Pseudomonadati</taxon>
        <taxon>Pseudomonadota</taxon>
        <taxon>Betaproteobacteria</taxon>
        <taxon>Burkholderiales</taxon>
        <taxon>Oxalobacteraceae</taxon>
        <taxon>Telluria group</taxon>
        <taxon>Massilia</taxon>
    </lineage>
</organism>
<feature type="transmembrane region" description="Helical" evidence="6">
    <location>
        <begin position="29"/>
        <end position="52"/>
    </location>
</feature>
<dbReference type="SUPFAM" id="SSF103473">
    <property type="entry name" value="MFS general substrate transporter"/>
    <property type="match status" value="1"/>
</dbReference>
<dbReference type="PROSITE" id="PS50850">
    <property type="entry name" value="MFS"/>
    <property type="match status" value="1"/>
</dbReference>
<feature type="transmembrane region" description="Helical" evidence="6">
    <location>
        <begin position="183"/>
        <end position="205"/>
    </location>
</feature>
<dbReference type="Gene3D" id="1.20.1250.20">
    <property type="entry name" value="MFS general substrate transporter like domains"/>
    <property type="match status" value="1"/>
</dbReference>
<accession>A0ABW0MML7</accession>
<feature type="domain" description="Major facilitator superfamily (MFS) profile" evidence="7">
    <location>
        <begin position="30"/>
        <end position="425"/>
    </location>
</feature>
<feature type="transmembrane region" description="Helical" evidence="6">
    <location>
        <begin position="305"/>
        <end position="323"/>
    </location>
</feature>
<evidence type="ECO:0000313" key="8">
    <source>
        <dbReference type="EMBL" id="MFC5479139.1"/>
    </source>
</evidence>
<dbReference type="InterPro" id="IPR036259">
    <property type="entry name" value="MFS_trans_sf"/>
</dbReference>
<protein>
    <submittedName>
        <fullName evidence="8">MFS transporter</fullName>
    </submittedName>
</protein>
<feature type="transmembrane region" description="Helical" evidence="6">
    <location>
        <begin position="232"/>
        <end position="253"/>
    </location>
</feature>
<evidence type="ECO:0000313" key="9">
    <source>
        <dbReference type="Proteomes" id="UP001596101"/>
    </source>
</evidence>
<keyword evidence="9" id="KW-1185">Reference proteome</keyword>
<feature type="transmembrane region" description="Helical" evidence="6">
    <location>
        <begin position="363"/>
        <end position="386"/>
    </location>
</feature>
<evidence type="ECO:0000256" key="5">
    <source>
        <dbReference type="ARBA" id="ARBA00023136"/>
    </source>
</evidence>
<dbReference type="EMBL" id="JBHSMR010000013">
    <property type="protein sequence ID" value="MFC5479139.1"/>
    <property type="molecule type" value="Genomic_DNA"/>
</dbReference>
<keyword evidence="4 6" id="KW-1133">Transmembrane helix</keyword>
<sequence length="433" mass="45787">MTNTFEPGTLPATPAIPAEKPISNAYRTYVLVALAVVGFMCSVDKVVISMFMEPIKKEFLLTDTQLGLMTGLAFSLLGGLVSVPLARMADRGNRKWIIFLSFAVWTLMTGVSGMATSFMFLLAARIGVGVGEAGCVPATHSMLGDYYPRALRGRAYAAHFSGVYLGMLGGMLGGGILVQTVGWRLGFIWLGVAGMIMALIFHFTVREPLRVDQPPPSTLGKSIWTQLGDLRCFFMLVFAFAFVGLAGAVAAWLPSYFERAFKMTPMAIGLGLGLGIGLASGIGALVGGQLTVRYAKGSRTWGARYSAWVSWGVLIPLIGSFYVPNPIVAMALLFVAFGVAGTLAGPVFGTVQDLVAPQARATAVAIIGVVGVVIGQGMGPLCVGVLSDMLQTGGDVGGLRLSMTIVALINLFTGLFFWLLSRRIGRVYGDTPA</sequence>
<feature type="transmembrane region" description="Helical" evidence="6">
    <location>
        <begin position="64"/>
        <end position="85"/>
    </location>
</feature>
<keyword evidence="5 6" id="KW-0472">Membrane</keyword>
<dbReference type="InterPro" id="IPR020846">
    <property type="entry name" value="MFS_dom"/>
</dbReference>
<evidence type="ECO:0000256" key="1">
    <source>
        <dbReference type="ARBA" id="ARBA00004141"/>
    </source>
</evidence>
<keyword evidence="2" id="KW-0813">Transport</keyword>
<reference evidence="9" key="1">
    <citation type="journal article" date="2019" name="Int. J. Syst. Evol. Microbiol.">
        <title>The Global Catalogue of Microorganisms (GCM) 10K type strain sequencing project: providing services to taxonomists for standard genome sequencing and annotation.</title>
        <authorList>
            <consortium name="The Broad Institute Genomics Platform"/>
            <consortium name="The Broad Institute Genome Sequencing Center for Infectious Disease"/>
            <person name="Wu L."/>
            <person name="Ma J."/>
        </authorList>
    </citation>
    <scope>NUCLEOTIDE SEQUENCE [LARGE SCALE GENOMIC DNA]</scope>
    <source>
        <strain evidence="9">CCUG 43111</strain>
    </source>
</reference>
<evidence type="ECO:0000256" key="2">
    <source>
        <dbReference type="ARBA" id="ARBA00022448"/>
    </source>
</evidence>
<feature type="transmembrane region" description="Helical" evidence="6">
    <location>
        <begin position="398"/>
        <end position="420"/>
    </location>
</feature>
<keyword evidence="3 6" id="KW-0812">Transmembrane</keyword>
<dbReference type="InterPro" id="IPR044770">
    <property type="entry name" value="MFS_spinster-like"/>
</dbReference>
<feature type="transmembrane region" description="Helical" evidence="6">
    <location>
        <begin position="265"/>
        <end position="285"/>
    </location>
</feature>
<dbReference type="PANTHER" id="PTHR23505:SF79">
    <property type="entry name" value="PROTEIN SPINSTER"/>
    <property type="match status" value="1"/>
</dbReference>
<dbReference type="Proteomes" id="UP001596101">
    <property type="component" value="Unassembled WGS sequence"/>
</dbReference>
<evidence type="ECO:0000256" key="6">
    <source>
        <dbReference type="SAM" id="Phobius"/>
    </source>
</evidence>
<comment type="caution">
    <text evidence="8">The sequence shown here is derived from an EMBL/GenBank/DDBJ whole genome shotgun (WGS) entry which is preliminary data.</text>
</comment>
<feature type="transmembrane region" description="Helical" evidence="6">
    <location>
        <begin position="97"/>
        <end position="116"/>
    </location>
</feature>
<gene>
    <name evidence="8" type="ORF">ACFPQ5_13100</name>
</gene>